<evidence type="ECO:0000313" key="2">
    <source>
        <dbReference type="EMBL" id="EYC23511.1"/>
    </source>
</evidence>
<feature type="compositionally biased region" description="Acidic residues" evidence="1">
    <location>
        <begin position="52"/>
        <end position="62"/>
    </location>
</feature>
<accession>A0A016V8C5</accession>
<evidence type="ECO:0000313" key="3">
    <source>
        <dbReference type="Proteomes" id="UP000024635"/>
    </source>
</evidence>
<keyword evidence="3" id="KW-1185">Reference proteome</keyword>
<feature type="region of interest" description="Disordered" evidence="1">
    <location>
        <begin position="1"/>
        <end position="110"/>
    </location>
</feature>
<reference evidence="3" key="1">
    <citation type="journal article" date="2015" name="Nat. Genet.">
        <title>The genome and transcriptome of the zoonotic hookworm Ancylostoma ceylanicum identify infection-specific gene families.</title>
        <authorList>
            <person name="Schwarz E.M."/>
            <person name="Hu Y."/>
            <person name="Antoshechkin I."/>
            <person name="Miller M.M."/>
            <person name="Sternberg P.W."/>
            <person name="Aroian R.V."/>
        </authorList>
    </citation>
    <scope>NUCLEOTIDE SEQUENCE</scope>
    <source>
        <strain evidence="3">HY135</strain>
    </source>
</reference>
<proteinExistence type="predicted"/>
<organism evidence="2 3">
    <name type="scientific">Ancylostoma ceylanicum</name>
    <dbReference type="NCBI Taxonomy" id="53326"/>
    <lineage>
        <taxon>Eukaryota</taxon>
        <taxon>Metazoa</taxon>
        <taxon>Ecdysozoa</taxon>
        <taxon>Nematoda</taxon>
        <taxon>Chromadorea</taxon>
        <taxon>Rhabditida</taxon>
        <taxon>Rhabditina</taxon>
        <taxon>Rhabditomorpha</taxon>
        <taxon>Strongyloidea</taxon>
        <taxon>Ancylostomatidae</taxon>
        <taxon>Ancylostomatinae</taxon>
        <taxon>Ancylostoma</taxon>
    </lineage>
</organism>
<feature type="compositionally biased region" description="Acidic residues" evidence="1">
    <location>
        <begin position="18"/>
        <end position="29"/>
    </location>
</feature>
<protein>
    <submittedName>
        <fullName evidence="2">Uncharacterized protein</fullName>
    </submittedName>
</protein>
<gene>
    <name evidence="2" type="primary">Acey_s0015.g2691</name>
    <name evidence="2" type="ORF">Y032_0015g2691</name>
</gene>
<name>A0A016V8C5_9BILA</name>
<evidence type="ECO:0000256" key="1">
    <source>
        <dbReference type="SAM" id="MobiDB-lite"/>
    </source>
</evidence>
<comment type="caution">
    <text evidence="2">The sequence shown here is derived from an EMBL/GenBank/DDBJ whole genome shotgun (WGS) entry which is preliminary data.</text>
</comment>
<dbReference type="Proteomes" id="UP000024635">
    <property type="component" value="Unassembled WGS sequence"/>
</dbReference>
<dbReference type="EMBL" id="JARK01001351">
    <property type="protein sequence ID" value="EYC23511.1"/>
    <property type="molecule type" value="Genomic_DNA"/>
</dbReference>
<sequence length="171" mass="19748">MPPTTKKWHGCQSRNPEETDEPMEEGEDQSDYKQDQPITDDDYLAQLVAENQLEDEETEEAEPGVYTPEKILAIAEERDRSPSPDPDVEYDEREGTPSPDMEDNFKRRRLDSSCEQMNNTRRLQQDLRDLRNGLHYLPQRKIGETSTGVAPHIRCTFCNESGKHYSDSCPE</sequence>
<dbReference type="OrthoDB" id="10583427at2759"/>
<dbReference type="AlphaFoldDB" id="A0A016V8C5"/>